<keyword evidence="10" id="KW-1185">Reference proteome</keyword>
<evidence type="ECO:0000259" key="8">
    <source>
        <dbReference type="Pfam" id="PF00892"/>
    </source>
</evidence>
<feature type="transmembrane region" description="Helical" evidence="7">
    <location>
        <begin position="90"/>
        <end position="111"/>
    </location>
</feature>
<dbReference type="InterPro" id="IPR050638">
    <property type="entry name" value="AA-Vitamin_Transporters"/>
</dbReference>
<accession>A0ABW8RHT2</accession>
<dbReference type="Proteomes" id="UP001623041">
    <property type="component" value="Unassembled WGS sequence"/>
</dbReference>
<evidence type="ECO:0000256" key="2">
    <source>
        <dbReference type="ARBA" id="ARBA00007362"/>
    </source>
</evidence>
<evidence type="ECO:0000256" key="5">
    <source>
        <dbReference type="ARBA" id="ARBA00022989"/>
    </source>
</evidence>
<dbReference type="InterPro" id="IPR037185">
    <property type="entry name" value="EmrE-like"/>
</dbReference>
<keyword evidence="4 7" id="KW-0812">Transmembrane</keyword>
<gene>
    <name evidence="9" type="ORF">ACJEBI_16100</name>
</gene>
<keyword evidence="5 7" id="KW-1133">Transmembrane helix</keyword>
<dbReference type="SUPFAM" id="SSF103481">
    <property type="entry name" value="Multidrug resistance efflux transporter EmrE"/>
    <property type="match status" value="2"/>
</dbReference>
<feature type="domain" description="EamA" evidence="8">
    <location>
        <begin position="150"/>
        <end position="284"/>
    </location>
</feature>
<dbReference type="InterPro" id="IPR000620">
    <property type="entry name" value="EamA_dom"/>
</dbReference>
<keyword evidence="3" id="KW-1003">Cell membrane</keyword>
<sequence length="308" mass="34010">MKPIIALLILSLLWGSSFLWTKELLTLFESPTIVFLRSTFGLLVLAPLVWMQRKHSIKKRISKFFLFVVALGAAIPWTILGFALEGIDTGLSGILNATTPMFTILFSILLLKTRPQSFQIVSLILGFIAVIVLLTTAGQAQEGQFSIVHAILMFCVTISYALNSIWVKKNFSEIPALTLGFWTLLVSAVLNGVISLINEPTAFLHLANVKVIISLIVLGCFGSGLGYVIFYWIISVGGPLHASMVTFLAPFVTITLGVIFLGEPMHYGIIIGLIFMILSLLAMNWQTWKKGRIMKAKKHSNKDHVMEG</sequence>
<proteinExistence type="inferred from homology"/>
<feature type="transmembrane region" description="Helical" evidence="7">
    <location>
        <begin position="118"/>
        <end position="137"/>
    </location>
</feature>
<comment type="caution">
    <text evidence="9">The sequence shown here is derived from an EMBL/GenBank/DDBJ whole genome shotgun (WGS) entry which is preliminary data.</text>
</comment>
<dbReference type="RefSeq" id="WP_406581554.1">
    <property type="nucleotide sequence ID" value="NZ_JBJHQH010000012.1"/>
</dbReference>
<dbReference type="PANTHER" id="PTHR32322">
    <property type="entry name" value="INNER MEMBRANE TRANSPORTER"/>
    <property type="match status" value="1"/>
</dbReference>
<keyword evidence="6 7" id="KW-0472">Membrane</keyword>
<organism evidence="9 10">
    <name type="scientific">Bacillus salipaludis</name>
    <dbReference type="NCBI Taxonomy" id="2547811"/>
    <lineage>
        <taxon>Bacteria</taxon>
        <taxon>Bacillati</taxon>
        <taxon>Bacillota</taxon>
        <taxon>Bacilli</taxon>
        <taxon>Bacillales</taxon>
        <taxon>Bacillaceae</taxon>
        <taxon>Bacillus</taxon>
    </lineage>
</organism>
<evidence type="ECO:0000256" key="4">
    <source>
        <dbReference type="ARBA" id="ARBA00022692"/>
    </source>
</evidence>
<feature type="transmembrane region" description="Helical" evidence="7">
    <location>
        <begin position="143"/>
        <end position="162"/>
    </location>
</feature>
<evidence type="ECO:0000313" key="10">
    <source>
        <dbReference type="Proteomes" id="UP001623041"/>
    </source>
</evidence>
<protein>
    <submittedName>
        <fullName evidence="9">DMT family transporter</fullName>
    </submittedName>
</protein>
<dbReference type="Pfam" id="PF00892">
    <property type="entry name" value="EamA"/>
    <property type="match status" value="2"/>
</dbReference>
<dbReference type="PANTHER" id="PTHR32322:SF18">
    <property type="entry name" value="S-ADENOSYLMETHIONINE_S-ADENOSYLHOMOCYSTEINE TRANSPORTER"/>
    <property type="match status" value="1"/>
</dbReference>
<evidence type="ECO:0000256" key="1">
    <source>
        <dbReference type="ARBA" id="ARBA00004651"/>
    </source>
</evidence>
<comment type="similarity">
    <text evidence="2">Belongs to the EamA transporter family.</text>
</comment>
<comment type="subcellular location">
    <subcellularLocation>
        <location evidence="1">Cell membrane</location>
        <topology evidence="1">Multi-pass membrane protein</topology>
    </subcellularLocation>
</comment>
<feature type="transmembrane region" description="Helical" evidence="7">
    <location>
        <begin position="174"/>
        <end position="197"/>
    </location>
</feature>
<name>A0ABW8RHT2_9BACI</name>
<reference evidence="9 10" key="1">
    <citation type="submission" date="2024-11" db="EMBL/GenBank/DDBJ databases">
        <authorList>
            <person name="Lucas J.A."/>
        </authorList>
    </citation>
    <scope>NUCLEOTIDE SEQUENCE [LARGE SCALE GENOMIC DNA]</scope>
    <source>
        <strain evidence="9 10">Z 5.4</strain>
    </source>
</reference>
<evidence type="ECO:0000313" key="9">
    <source>
        <dbReference type="EMBL" id="MFK9092996.1"/>
    </source>
</evidence>
<feature type="transmembrane region" description="Helical" evidence="7">
    <location>
        <begin position="64"/>
        <end position="84"/>
    </location>
</feature>
<evidence type="ECO:0000256" key="6">
    <source>
        <dbReference type="ARBA" id="ARBA00023136"/>
    </source>
</evidence>
<feature type="transmembrane region" description="Helical" evidence="7">
    <location>
        <begin position="209"/>
        <end position="233"/>
    </location>
</feature>
<feature type="domain" description="EamA" evidence="8">
    <location>
        <begin position="2"/>
        <end position="134"/>
    </location>
</feature>
<feature type="transmembrane region" description="Helical" evidence="7">
    <location>
        <begin position="240"/>
        <end position="261"/>
    </location>
</feature>
<feature type="transmembrane region" description="Helical" evidence="7">
    <location>
        <begin position="267"/>
        <end position="285"/>
    </location>
</feature>
<evidence type="ECO:0000256" key="3">
    <source>
        <dbReference type="ARBA" id="ARBA00022475"/>
    </source>
</evidence>
<evidence type="ECO:0000256" key="7">
    <source>
        <dbReference type="SAM" id="Phobius"/>
    </source>
</evidence>
<dbReference type="EMBL" id="JBJHQH010000012">
    <property type="protein sequence ID" value="MFK9092996.1"/>
    <property type="molecule type" value="Genomic_DNA"/>
</dbReference>
<feature type="transmembrane region" description="Helical" evidence="7">
    <location>
        <begin position="35"/>
        <end position="52"/>
    </location>
</feature>